<organism evidence="1 4">
    <name type="scientific">Segatella copri</name>
    <dbReference type="NCBI Taxonomy" id="165179"/>
    <lineage>
        <taxon>Bacteria</taxon>
        <taxon>Pseudomonadati</taxon>
        <taxon>Bacteroidota</taxon>
        <taxon>Bacteroidia</taxon>
        <taxon>Bacteroidales</taxon>
        <taxon>Prevotellaceae</taxon>
        <taxon>Segatella</taxon>
    </lineage>
</organism>
<dbReference type="RefSeq" id="WP_118191629.1">
    <property type="nucleotide sequence ID" value="NZ_QROP01000025.1"/>
</dbReference>
<dbReference type="Proteomes" id="UP000283672">
    <property type="component" value="Unassembled WGS sequence"/>
</dbReference>
<comment type="caution">
    <text evidence="1">The sequence shown here is derived from an EMBL/GenBank/DDBJ whole genome shotgun (WGS) entry which is preliminary data.</text>
</comment>
<gene>
    <name evidence="2" type="ORF">DW026_10205</name>
    <name evidence="1" type="ORF">DW916_13270</name>
</gene>
<dbReference type="Proteomes" id="UP000284990">
    <property type="component" value="Unassembled WGS sequence"/>
</dbReference>
<name>A0AA92UZN5_9BACT</name>
<dbReference type="EMBL" id="QROP01000025">
    <property type="protein sequence ID" value="RHL36619.1"/>
    <property type="molecule type" value="Genomic_DNA"/>
</dbReference>
<dbReference type="EMBL" id="QSFW01000034">
    <property type="protein sequence ID" value="RHA83207.1"/>
    <property type="molecule type" value="Genomic_DNA"/>
</dbReference>
<proteinExistence type="predicted"/>
<evidence type="ECO:0000313" key="4">
    <source>
        <dbReference type="Proteomes" id="UP000284990"/>
    </source>
</evidence>
<dbReference type="InterPro" id="IPR027417">
    <property type="entry name" value="P-loop_NTPase"/>
</dbReference>
<evidence type="ECO:0000313" key="1">
    <source>
        <dbReference type="EMBL" id="RHA83207.1"/>
    </source>
</evidence>
<dbReference type="SUPFAM" id="SSF52540">
    <property type="entry name" value="P-loop containing nucleoside triphosphate hydrolases"/>
    <property type="match status" value="1"/>
</dbReference>
<sequence length="615" mass="72025">MNIAEIEIKKKSNGKIQYLTEVLKEIPTNTILCKTLTGLGATYGEIKAKRHSIIIEPNKPVIVGKYNDSKHTDDNLFPVHEGIYSDDIVNYIENTFEYNSKHTGKNSNKYIKILTTPESFPKVKSAFEEVDYDIRFNCFLLYDECHKLVKDADYRNSISLPMDFFFQCQYKAMVSATPIEINDPRFEEQGFQILKVKPTFEYKRDINLWVTNNLLQTVKEVLAKVEDKTCFLFCNSTDTIYTLMKQLNILDKSAVFCSDKSVDKLKGLKFKSAYSTWGENNMKHYNWLTSRFYNAVDIEINECPNVLLLTDCYMAEYMIFDPNTDIIQCAGRFRNGITSLYLISNVNNNFPVRNRDYLNGVIQCSKDIYDATKCQYEQARNNKIRQEAYKATLDASPFRQYITPEGKINYFAIDNYIDNELIKGIYNCKENLYRAFCPNDFFNVVSYQTNFYKLGDYERLRRENKSNSLKEKRKIIVEQLELLGDCETEMDFAFKEVLRKADPLIVEAYEILGKAKIEELKYKKKLIRREIHYQKANGNNILEIINDTFQVGSWYSRNEIKKELIGIYGRLAITPLEAISSHSILNYFDAIEKQHKKKKGYLLQKRKFYIMETKF</sequence>
<protein>
    <submittedName>
        <fullName evidence="1">Uncharacterized protein</fullName>
    </submittedName>
</protein>
<evidence type="ECO:0000313" key="2">
    <source>
        <dbReference type="EMBL" id="RHL36619.1"/>
    </source>
</evidence>
<reference evidence="3 4" key="1">
    <citation type="submission" date="2018-08" db="EMBL/GenBank/DDBJ databases">
        <title>A genome reference for cultivated species of the human gut microbiota.</title>
        <authorList>
            <person name="Zou Y."/>
            <person name="Xue W."/>
            <person name="Luo G."/>
        </authorList>
    </citation>
    <scope>NUCLEOTIDE SEQUENCE [LARGE SCALE GENOMIC DNA]</scope>
    <source>
        <strain evidence="2 3">AF38-11</strain>
        <strain evidence="1 4">AM42-23AC</strain>
    </source>
</reference>
<accession>A0AA92UZN5</accession>
<evidence type="ECO:0000313" key="3">
    <source>
        <dbReference type="Proteomes" id="UP000283672"/>
    </source>
</evidence>
<dbReference type="AlphaFoldDB" id="A0AA92UZN5"/>